<comment type="caution">
    <text evidence="2">The sequence shown here is derived from an EMBL/GenBank/DDBJ whole genome shotgun (WGS) entry which is preliminary data.</text>
</comment>
<protein>
    <submittedName>
        <fullName evidence="2">TerB family tellurite resistance protein</fullName>
    </submittedName>
</protein>
<sequence length="156" mass="17693">MFERILSFLKDLPAAGDASQRPEADDPRVAAAALLIHVMAADGERSSKEQKRLRQALSSAYDLHGAELKALMKAAEEAEAEAVDLYTFTSVLKRHLDEAARAEFIRCMWEIVFADGTLHELEDNLVWRVAELLGVDTRTRVVMRQRVQEERERREG</sequence>
<proteinExistence type="predicted"/>
<dbReference type="EMBL" id="JBHLXD010000038">
    <property type="protein sequence ID" value="MFC0210075.1"/>
    <property type="molecule type" value="Genomic_DNA"/>
</dbReference>
<organism evidence="2 3">
    <name type="scientific">Chelativorans intermedius</name>
    <dbReference type="NCBI Taxonomy" id="515947"/>
    <lineage>
        <taxon>Bacteria</taxon>
        <taxon>Pseudomonadati</taxon>
        <taxon>Pseudomonadota</taxon>
        <taxon>Alphaproteobacteria</taxon>
        <taxon>Hyphomicrobiales</taxon>
        <taxon>Phyllobacteriaceae</taxon>
        <taxon>Chelativorans</taxon>
    </lineage>
</organism>
<dbReference type="Proteomes" id="UP001589755">
    <property type="component" value="Unassembled WGS sequence"/>
</dbReference>
<evidence type="ECO:0000313" key="2">
    <source>
        <dbReference type="EMBL" id="MFC0210075.1"/>
    </source>
</evidence>
<feature type="domain" description="Co-chaperone DjlA N-terminal" evidence="1">
    <location>
        <begin position="29"/>
        <end position="144"/>
    </location>
</feature>
<dbReference type="Gene3D" id="1.10.3680.10">
    <property type="entry name" value="TerB-like"/>
    <property type="match status" value="1"/>
</dbReference>
<name>A0ABV6DBU8_9HYPH</name>
<reference evidence="2 3" key="1">
    <citation type="submission" date="2024-09" db="EMBL/GenBank/DDBJ databases">
        <authorList>
            <person name="Sun Q."/>
            <person name="Mori K."/>
        </authorList>
    </citation>
    <scope>NUCLEOTIDE SEQUENCE [LARGE SCALE GENOMIC DNA]</scope>
    <source>
        <strain evidence="2 3">CCM 8543</strain>
    </source>
</reference>
<evidence type="ECO:0000259" key="1">
    <source>
        <dbReference type="Pfam" id="PF05099"/>
    </source>
</evidence>
<dbReference type="CDD" id="cd07313">
    <property type="entry name" value="terB_like_2"/>
    <property type="match status" value="1"/>
</dbReference>
<dbReference type="RefSeq" id="WP_261519546.1">
    <property type="nucleotide sequence ID" value="NZ_JAODNW010000005.1"/>
</dbReference>
<dbReference type="InterPro" id="IPR007791">
    <property type="entry name" value="DjlA_N"/>
</dbReference>
<dbReference type="InterPro" id="IPR029024">
    <property type="entry name" value="TerB-like"/>
</dbReference>
<dbReference type="SUPFAM" id="SSF158682">
    <property type="entry name" value="TerB-like"/>
    <property type="match status" value="1"/>
</dbReference>
<gene>
    <name evidence="2" type="ORF">ACFFJ2_16880</name>
</gene>
<dbReference type="Pfam" id="PF05099">
    <property type="entry name" value="TerB"/>
    <property type="match status" value="1"/>
</dbReference>
<keyword evidence="3" id="KW-1185">Reference proteome</keyword>
<evidence type="ECO:0000313" key="3">
    <source>
        <dbReference type="Proteomes" id="UP001589755"/>
    </source>
</evidence>
<accession>A0ABV6DBU8</accession>